<name>A0AA85K6L6_TRIRE</name>
<dbReference type="AlphaFoldDB" id="A0AA85K6L6"/>
<reference evidence="1" key="1">
    <citation type="submission" date="2022-06" db="EMBL/GenBank/DDBJ databases">
        <authorList>
            <person name="Berger JAMES D."/>
            <person name="Berger JAMES D."/>
        </authorList>
    </citation>
    <scope>NUCLEOTIDE SEQUENCE [LARGE SCALE GENOMIC DNA]</scope>
</reference>
<evidence type="ECO:0000313" key="1">
    <source>
        <dbReference type="Proteomes" id="UP000050795"/>
    </source>
</evidence>
<protein>
    <submittedName>
        <fullName evidence="2">Uncharacterized protein</fullName>
    </submittedName>
</protein>
<accession>A0AA85K6L6</accession>
<proteinExistence type="predicted"/>
<sequence>MTSSLQRKALKSPELQAYSDEYRKERMRKQITRLSADMKPFLSSSPLNGIPYEVSRLKFFYDSVYQCNFPAIKYILDRQANLVLKAIEPTSGYSFLLVALLYIQSAVKRIKLIQLFMKYLKNIFTMRRRMMKISVRMGSVNKCFKRLILSMDVIVSPGHVC</sequence>
<dbReference type="Proteomes" id="UP000050795">
    <property type="component" value="Unassembled WGS sequence"/>
</dbReference>
<dbReference type="WBParaSite" id="TREG1_76480.1">
    <property type="protein sequence ID" value="TREG1_76480.1"/>
    <property type="gene ID" value="TREG1_76480"/>
</dbReference>
<organism evidence="1 2">
    <name type="scientific">Trichobilharzia regenti</name>
    <name type="common">Nasal bird schistosome</name>
    <dbReference type="NCBI Taxonomy" id="157069"/>
    <lineage>
        <taxon>Eukaryota</taxon>
        <taxon>Metazoa</taxon>
        <taxon>Spiralia</taxon>
        <taxon>Lophotrochozoa</taxon>
        <taxon>Platyhelminthes</taxon>
        <taxon>Trematoda</taxon>
        <taxon>Digenea</taxon>
        <taxon>Strigeidida</taxon>
        <taxon>Schistosomatoidea</taxon>
        <taxon>Schistosomatidae</taxon>
        <taxon>Trichobilharzia</taxon>
    </lineage>
</organism>
<reference evidence="2" key="2">
    <citation type="submission" date="2023-11" db="UniProtKB">
        <authorList>
            <consortium name="WormBaseParasite"/>
        </authorList>
    </citation>
    <scope>IDENTIFICATION</scope>
</reference>
<keyword evidence="1" id="KW-1185">Reference proteome</keyword>
<evidence type="ECO:0000313" key="2">
    <source>
        <dbReference type="WBParaSite" id="TREG1_76480.1"/>
    </source>
</evidence>